<sequence>MFKTRKRKLKNLIIMSALTTSLVSLNALSCQKQNDELNTQKDENVNVEDNSVKKTNQSNQNNQDSLDTNKTQEQESKVKESENLPLIEVEDLSSIKEDHNKDTASLDPSQASEGSFEAEGKATNLDFFDPNEIRSESKPNMDLNEYAKLDENQRYDVDYEAHKKAYLNRFGDVVYSSDNKFGDAIVNANQYNTQAQKLSQPSKQQAQFLGLSYGQQDPKNNNQTKLLINSDNKPATNKYWATAQGNNGKARYLTNQKYKNIALQTFSIQFINAKPNSKDFQTHFGTAWILDYKLDENGKYPTKWYLATNVHVANLFIKNAQDGNYNSRSMSEEEKNNYNLMSQKLSTLQESQKQITDEYLPYDQYLKWNADLQKFDSYDKSEKSRVVYDLNLIATQRHQNLVKQMQSIENDINYYTSTNKNSTKVTELKAQKSSLLQELNRLGDFIRSDFQNAQKIYLKELINEAKSKLKIQDLQMIEQRHHSLEVQYTKNSEEIKSIEAKMSLMPFYTNKVVLSKFTEDTEINQTLRTTEYDPRSISFIFEPSQVKTVYLALDFLKTSPKDYVHSSYKYLDAEEMADFAVLEIDLENNSNNYEYTQNNNIKNLVKKVQVNDAQELARIFSSDYAKWSKQDQVSFSNKNLYDTYEQDKKQKIKVNNTQVDKYKYNLYALGFPLAQFDGQLQKDFNPNFSSRAVDEIEADNRSTSIWINKPSYLSKGVENEKDLDHLLGKGYNRSLTFRTFKDKPGIVDAIIANPQINGNKPFSLLINSDNNKSGIENFDSSVIQNNKFTNNYYITYGLNYALGSWAPLGGASGSSVRDNDGNVVAINYFANDAALSSLAFAFRSNGINYNGLYGNYNMEKYDLIYGGAPQQRTSYRQALESLYGKNFKSNLFPNGVGQEQIPEEFKFNN</sequence>
<name>A0ABU7MKY1_9BACT</name>
<feature type="compositionally biased region" description="Basic and acidic residues" evidence="1">
    <location>
        <begin position="93"/>
        <end position="104"/>
    </location>
</feature>
<gene>
    <name evidence="4" type="ORF">V2E24_01095</name>
</gene>
<evidence type="ECO:0000313" key="4">
    <source>
        <dbReference type="EMBL" id="MEE3928173.1"/>
    </source>
</evidence>
<accession>A0ABU7MKY1</accession>
<feature type="domain" description="DUF31" evidence="3">
    <location>
        <begin position="509"/>
        <end position="828"/>
    </location>
</feature>
<feature type="compositionally biased region" description="Low complexity" evidence="1">
    <location>
        <begin position="53"/>
        <end position="69"/>
    </location>
</feature>
<dbReference type="NCBIfam" id="NF045842">
    <property type="entry name" value="MIP_near_MIB"/>
    <property type="match status" value="1"/>
</dbReference>
<dbReference type="InterPro" id="IPR022382">
    <property type="entry name" value="Mycoplasma_peptidase_DUF31"/>
</dbReference>
<organism evidence="4 5">
    <name type="scientific">Mycoplasmopsis ciconiae</name>
    <dbReference type="NCBI Taxonomy" id="561067"/>
    <lineage>
        <taxon>Bacteria</taxon>
        <taxon>Bacillati</taxon>
        <taxon>Mycoplasmatota</taxon>
        <taxon>Mycoplasmoidales</taxon>
        <taxon>Metamycoplasmataceae</taxon>
        <taxon>Mycoplasmopsis</taxon>
    </lineage>
</organism>
<feature type="signal peptide" evidence="2">
    <location>
        <begin position="1"/>
        <end position="26"/>
    </location>
</feature>
<proteinExistence type="predicted"/>
<evidence type="ECO:0000256" key="2">
    <source>
        <dbReference type="SAM" id="SignalP"/>
    </source>
</evidence>
<evidence type="ECO:0000259" key="3">
    <source>
        <dbReference type="Pfam" id="PF01732"/>
    </source>
</evidence>
<dbReference type="RefSeq" id="WP_330500587.1">
    <property type="nucleotide sequence ID" value="NZ_JAZDWZ010000003.1"/>
</dbReference>
<feature type="domain" description="DUF31" evidence="3">
    <location>
        <begin position="255"/>
        <end position="476"/>
    </location>
</feature>
<keyword evidence="5" id="KW-1185">Reference proteome</keyword>
<dbReference type="EMBL" id="JAZDWZ010000003">
    <property type="protein sequence ID" value="MEE3928173.1"/>
    <property type="molecule type" value="Genomic_DNA"/>
</dbReference>
<evidence type="ECO:0000313" key="5">
    <source>
        <dbReference type="Proteomes" id="UP001344817"/>
    </source>
</evidence>
<reference evidence="4" key="1">
    <citation type="submission" date="2024-01" db="EMBL/GenBank/DDBJ databases">
        <title>Genome sequence of Mycoplasma ciconiae type strain DSM 25251.</title>
        <authorList>
            <person name="Spergser J."/>
        </authorList>
    </citation>
    <scope>NUCLEOTIDE SEQUENCE [LARGE SCALE GENOMIC DNA]</scope>
    <source>
        <strain evidence="4">DSM 25251</strain>
    </source>
</reference>
<evidence type="ECO:0000256" key="1">
    <source>
        <dbReference type="SAM" id="MobiDB-lite"/>
    </source>
</evidence>
<dbReference type="Proteomes" id="UP001344817">
    <property type="component" value="Unassembled WGS sequence"/>
</dbReference>
<dbReference type="Pfam" id="PF01732">
    <property type="entry name" value="Mycop_pep_DUF31"/>
    <property type="match status" value="2"/>
</dbReference>
<dbReference type="NCBIfam" id="NF045841">
    <property type="entry name" value="Ig_SerProt_MIP"/>
    <property type="match status" value="1"/>
</dbReference>
<feature type="region of interest" description="Disordered" evidence="1">
    <location>
        <begin position="36"/>
        <end position="122"/>
    </location>
</feature>
<comment type="caution">
    <text evidence="4">The sequence shown here is derived from an EMBL/GenBank/DDBJ whole genome shotgun (WGS) entry which is preliminary data.</text>
</comment>
<feature type="chain" id="PRO_5046709166" evidence="2">
    <location>
        <begin position="27"/>
        <end position="909"/>
    </location>
</feature>
<feature type="compositionally biased region" description="Basic and acidic residues" evidence="1">
    <location>
        <begin position="70"/>
        <end position="82"/>
    </location>
</feature>
<protein>
    <submittedName>
        <fullName evidence="4">DUF31 family protein</fullName>
    </submittedName>
</protein>
<keyword evidence="2" id="KW-0732">Signal</keyword>